<dbReference type="PRINTS" id="PR01008">
    <property type="entry name" value="FLGLRINGFLGH"/>
</dbReference>
<keyword evidence="8 9" id="KW-0998">Cell outer membrane</keyword>
<dbReference type="Proteomes" id="UP000037939">
    <property type="component" value="Unassembled WGS sequence"/>
</dbReference>
<dbReference type="Pfam" id="PF02107">
    <property type="entry name" value="FlgH"/>
    <property type="match status" value="1"/>
</dbReference>
<sequence length="228" mass="23471">MNAIVRLGLLASTAALLAACSSAPTTTIITAPTTVRPEPGLQANYNQGAIFQSANSRQLFEERVARHIGDLLTITISENLNAANKVNTASERNGSLTLNGSGTLPVIPGFLRSFLSSGAATASGDNKFTGTGQANNTNTFTGAITVTVTDVLSNGNLQVGGEKQIGIGGHVNTLRLTGVVNPTDIAAGNTIASTKVGDARIEQLGVGTIADANTMGWMQRLFQSVSPF</sequence>
<keyword evidence="11" id="KW-0282">Flagellum</keyword>
<comment type="caution">
    <text evidence="11">The sequence shown here is derived from an EMBL/GenBank/DDBJ whole genome shotgun (WGS) entry which is preliminary data.</text>
</comment>
<evidence type="ECO:0000313" key="12">
    <source>
        <dbReference type="Proteomes" id="UP000037939"/>
    </source>
</evidence>
<evidence type="ECO:0000256" key="8">
    <source>
        <dbReference type="ARBA" id="ARBA00023237"/>
    </source>
</evidence>
<dbReference type="GO" id="GO:0009427">
    <property type="term" value="C:bacterial-type flagellum basal body, distal rod, L ring"/>
    <property type="evidence" value="ECO:0007669"/>
    <property type="project" value="InterPro"/>
</dbReference>
<evidence type="ECO:0000256" key="6">
    <source>
        <dbReference type="ARBA" id="ARBA00023136"/>
    </source>
</evidence>
<feature type="chain" id="PRO_5008847280" description="Flagellar L-ring protein" evidence="10">
    <location>
        <begin position="19"/>
        <end position="228"/>
    </location>
</feature>
<evidence type="ECO:0000256" key="4">
    <source>
        <dbReference type="ARBA" id="ARBA00011439"/>
    </source>
</evidence>
<dbReference type="GO" id="GO:0003774">
    <property type="term" value="F:cytoskeletal motor activity"/>
    <property type="evidence" value="ECO:0007669"/>
    <property type="project" value="InterPro"/>
</dbReference>
<evidence type="ECO:0000256" key="10">
    <source>
        <dbReference type="SAM" id="SignalP"/>
    </source>
</evidence>
<dbReference type="PANTHER" id="PTHR34933:SF3">
    <property type="entry name" value="FLAGELLAR L-RING PROTEIN"/>
    <property type="match status" value="1"/>
</dbReference>
<gene>
    <name evidence="11" type="primary">flgH_2</name>
    <name evidence="9" type="synonym">flgH</name>
    <name evidence="11" type="ORF">WG78_07415</name>
</gene>
<keyword evidence="9" id="KW-0449">Lipoprotein</keyword>
<keyword evidence="5 9" id="KW-0732">Signal</keyword>
<accession>A0A0N0XK68</accession>
<evidence type="ECO:0000256" key="1">
    <source>
        <dbReference type="ARBA" id="ARBA00002591"/>
    </source>
</evidence>
<comment type="function">
    <text evidence="1 9">Assembles around the rod to form the L-ring and probably protects the motor/basal body from shearing forces during rotation.</text>
</comment>
<comment type="subcellular location">
    <subcellularLocation>
        <location evidence="9">Cell outer membrane</location>
        <topology evidence="9">Lipid-anchor</topology>
    </subcellularLocation>
    <subcellularLocation>
        <location evidence="9">Bacterial flagellum basal body</location>
    </subcellularLocation>
    <subcellularLocation>
        <location evidence="2">Membrane</location>
    </subcellularLocation>
</comment>
<dbReference type="HAMAP" id="MF_00415">
    <property type="entry name" value="FlgH"/>
    <property type="match status" value="1"/>
</dbReference>
<comment type="subunit">
    <text evidence="4 9">The basal body constitutes a major portion of the flagellar organelle and consists of four rings (L,P,S, and M) mounted on a central rod.</text>
</comment>
<reference evidence="11 12" key="1">
    <citation type="submission" date="2015-07" db="EMBL/GenBank/DDBJ databases">
        <title>Draft genome sequence of the Amantichitinum ursilacus IGB-41, a new chitin-degrading bacterium.</title>
        <authorList>
            <person name="Kirstahler P."/>
            <person name="Guenther M."/>
            <person name="Grumaz C."/>
            <person name="Rupp S."/>
            <person name="Zibek S."/>
            <person name="Sohn K."/>
        </authorList>
    </citation>
    <scope>NUCLEOTIDE SEQUENCE [LARGE SCALE GENOMIC DNA]</scope>
    <source>
        <strain evidence="11 12">IGB-41</strain>
    </source>
</reference>
<feature type="signal peptide" evidence="10">
    <location>
        <begin position="1"/>
        <end position="18"/>
    </location>
</feature>
<keyword evidence="11" id="KW-0969">Cilium</keyword>
<evidence type="ECO:0000256" key="2">
    <source>
        <dbReference type="ARBA" id="ARBA00004370"/>
    </source>
</evidence>
<evidence type="ECO:0000256" key="7">
    <source>
        <dbReference type="ARBA" id="ARBA00023143"/>
    </source>
</evidence>
<keyword evidence="11" id="KW-0966">Cell projection</keyword>
<dbReference type="STRING" id="857265.WG78_07415"/>
<comment type="similarity">
    <text evidence="3 9">Belongs to the FlgH family.</text>
</comment>
<keyword evidence="12" id="KW-1185">Reference proteome</keyword>
<name>A0A0N0XK68_9NEIS</name>
<protein>
    <recommendedName>
        <fullName evidence="9">Flagellar L-ring protein</fullName>
    </recommendedName>
    <alternativeName>
        <fullName evidence="9">Basal body L-ring protein</fullName>
    </alternativeName>
</protein>
<dbReference type="InterPro" id="IPR000527">
    <property type="entry name" value="Flag_Lring"/>
</dbReference>
<evidence type="ECO:0000256" key="3">
    <source>
        <dbReference type="ARBA" id="ARBA00006929"/>
    </source>
</evidence>
<keyword evidence="7 9" id="KW-0975">Bacterial flagellum</keyword>
<dbReference type="EMBL" id="LAQT01000004">
    <property type="protein sequence ID" value="KPC53930.1"/>
    <property type="molecule type" value="Genomic_DNA"/>
</dbReference>
<keyword evidence="6 9" id="KW-0472">Membrane</keyword>
<proteinExistence type="inferred from homology"/>
<dbReference type="GO" id="GO:0009279">
    <property type="term" value="C:cell outer membrane"/>
    <property type="evidence" value="ECO:0007669"/>
    <property type="project" value="UniProtKB-SubCell"/>
</dbReference>
<dbReference type="AlphaFoldDB" id="A0A0N0XK68"/>
<dbReference type="PROSITE" id="PS51257">
    <property type="entry name" value="PROKAR_LIPOPROTEIN"/>
    <property type="match status" value="1"/>
</dbReference>
<evidence type="ECO:0000256" key="5">
    <source>
        <dbReference type="ARBA" id="ARBA00022729"/>
    </source>
</evidence>
<dbReference type="GO" id="GO:0071973">
    <property type="term" value="P:bacterial-type flagellum-dependent cell motility"/>
    <property type="evidence" value="ECO:0007669"/>
    <property type="project" value="InterPro"/>
</dbReference>
<evidence type="ECO:0000313" key="11">
    <source>
        <dbReference type="EMBL" id="KPC53930.1"/>
    </source>
</evidence>
<evidence type="ECO:0000256" key="9">
    <source>
        <dbReference type="HAMAP-Rule" id="MF_00415"/>
    </source>
</evidence>
<organism evidence="11 12">
    <name type="scientific">Amantichitinum ursilacus</name>
    <dbReference type="NCBI Taxonomy" id="857265"/>
    <lineage>
        <taxon>Bacteria</taxon>
        <taxon>Pseudomonadati</taxon>
        <taxon>Pseudomonadota</taxon>
        <taxon>Betaproteobacteria</taxon>
        <taxon>Neisseriales</taxon>
        <taxon>Chitinibacteraceae</taxon>
        <taxon>Amantichitinum</taxon>
    </lineage>
</organism>
<dbReference type="PANTHER" id="PTHR34933">
    <property type="entry name" value="FLAGELLAR L-RING PROTEIN"/>
    <property type="match status" value="1"/>
</dbReference>
<dbReference type="OrthoDB" id="9789463at2"/>
<dbReference type="RefSeq" id="WP_053937156.1">
    <property type="nucleotide sequence ID" value="NZ_LAQT01000004.1"/>
</dbReference>